<evidence type="ECO:0000313" key="2">
    <source>
        <dbReference type="Proteomes" id="UP000012092"/>
    </source>
</evidence>
<dbReference type="Proteomes" id="UP000012092">
    <property type="component" value="Unassembled WGS sequence"/>
</dbReference>
<sequence length="73" mass="8724">TFSNFFKTKSKFSNNSKRKKDFSSLLNWLRQNVHWKGKFYSVEELIRLATNTDPDSSYLVQYLENKIIELESI</sequence>
<evidence type="ECO:0000313" key="1">
    <source>
        <dbReference type="EMBL" id="EMO07486.1"/>
    </source>
</evidence>
<dbReference type="Pfam" id="PF02074">
    <property type="entry name" value="Peptidase_M32"/>
    <property type="match status" value="1"/>
</dbReference>
<comment type="caution">
    <text evidence="1">The sequence shown here is derived from an EMBL/GenBank/DDBJ whole genome shotgun (WGS) entry which is preliminary data.</text>
</comment>
<dbReference type="InterPro" id="IPR001333">
    <property type="entry name" value="Peptidase_M32_Taq"/>
</dbReference>
<dbReference type="EMBL" id="AHNZ02000017">
    <property type="protein sequence ID" value="EMO07486.1"/>
    <property type="molecule type" value="Genomic_DNA"/>
</dbReference>
<protein>
    <submittedName>
        <fullName evidence="1">Carboxypeptidase Taq M32 metallopeptidase domain protein</fullName>
    </submittedName>
</protein>
<reference evidence="1 2" key="1">
    <citation type="submission" date="2013-01" db="EMBL/GenBank/DDBJ databases">
        <authorList>
            <person name="Harkins D.M."/>
            <person name="Durkin A.S."/>
            <person name="Brinkac L.M."/>
            <person name="Haft D.H."/>
            <person name="Selengut J.D."/>
            <person name="Sanka R."/>
            <person name="DePew J."/>
            <person name="Purushe J."/>
            <person name="Picardeau M."/>
            <person name="Werts C."/>
            <person name="Goarant C."/>
            <person name="Vinetz J.M."/>
            <person name="Sutton G.G."/>
            <person name="Nierman W.C."/>
            <person name="Fouts D.E."/>
        </authorList>
    </citation>
    <scope>NUCLEOTIDE SEQUENCE [LARGE SCALE GENOMIC DNA]</scope>
    <source>
        <strain evidence="1 2">Verdun HP</strain>
    </source>
</reference>
<name>M6RNX8_LEPIR</name>
<dbReference type="Gene3D" id="1.10.1370.30">
    <property type="match status" value="1"/>
</dbReference>
<dbReference type="GO" id="GO:0006508">
    <property type="term" value="P:proteolysis"/>
    <property type="evidence" value="ECO:0007669"/>
    <property type="project" value="InterPro"/>
</dbReference>
<dbReference type="SUPFAM" id="SSF55486">
    <property type="entry name" value="Metalloproteases ('zincins'), catalytic domain"/>
    <property type="match status" value="1"/>
</dbReference>
<feature type="non-terminal residue" evidence="1">
    <location>
        <position position="1"/>
    </location>
</feature>
<dbReference type="AlphaFoldDB" id="M6RNX8"/>
<dbReference type="PANTHER" id="PTHR34217:SF1">
    <property type="entry name" value="CARBOXYPEPTIDASE 1"/>
    <property type="match status" value="1"/>
</dbReference>
<keyword evidence="1" id="KW-0378">Hydrolase</keyword>
<dbReference type="PANTHER" id="PTHR34217">
    <property type="entry name" value="METAL-DEPENDENT CARBOXYPEPTIDASE"/>
    <property type="match status" value="1"/>
</dbReference>
<keyword evidence="1" id="KW-0121">Carboxypeptidase</keyword>
<organism evidence="1 2">
    <name type="scientific">Leptospira interrogans serovar Icterohaemorrhagiae str. Verdun HP</name>
    <dbReference type="NCBI Taxonomy" id="1049910"/>
    <lineage>
        <taxon>Bacteria</taxon>
        <taxon>Pseudomonadati</taxon>
        <taxon>Spirochaetota</taxon>
        <taxon>Spirochaetia</taxon>
        <taxon>Leptospirales</taxon>
        <taxon>Leptospiraceae</taxon>
        <taxon>Leptospira</taxon>
    </lineage>
</organism>
<accession>M6RNX8</accession>
<proteinExistence type="predicted"/>
<keyword evidence="1" id="KW-0645">Protease</keyword>
<gene>
    <name evidence="1" type="ORF">LEP1GSC116_2141</name>
</gene>
<dbReference type="GO" id="GO:0004181">
    <property type="term" value="F:metallocarboxypeptidase activity"/>
    <property type="evidence" value="ECO:0007669"/>
    <property type="project" value="InterPro"/>
</dbReference>